<accession>G8ZW49</accession>
<dbReference type="Pfam" id="PF04603">
    <property type="entry name" value="Mog1"/>
    <property type="match status" value="1"/>
</dbReference>
<dbReference type="Proteomes" id="UP000005627">
    <property type="component" value="Chromosome 6"/>
</dbReference>
<dbReference type="InParanoid" id="G8ZW49"/>
<dbReference type="HOGENOM" id="CLU_081345_1_0_1"/>
<dbReference type="OrthoDB" id="10255285at2759"/>
<dbReference type="AlphaFoldDB" id="G8ZW49"/>
<keyword evidence="3" id="KW-0653">Protein transport</keyword>
<gene>
    <name evidence="4" type="primary">TDEL0F00320</name>
    <name evidence="4" type="ORF">TDEL_0F00320</name>
</gene>
<name>G8ZW49_TORDE</name>
<dbReference type="PANTHER" id="PTHR15837">
    <property type="entry name" value="RAN GUANINE NUCLEOTIDE RELEASE FACTOR"/>
    <property type="match status" value="1"/>
</dbReference>
<dbReference type="eggNOG" id="KOG3329">
    <property type="taxonomic scope" value="Eukaryota"/>
</dbReference>
<comment type="similarity">
    <text evidence="1">Belongs to the MOG1 family.</text>
</comment>
<evidence type="ECO:0000256" key="1">
    <source>
        <dbReference type="ARBA" id="ARBA00010307"/>
    </source>
</evidence>
<evidence type="ECO:0000313" key="5">
    <source>
        <dbReference type="Proteomes" id="UP000005627"/>
    </source>
</evidence>
<dbReference type="GO" id="GO:0005085">
    <property type="term" value="F:guanyl-nucleotide exchange factor activity"/>
    <property type="evidence" value="ECO:0007669"/>
    <property type="project" value="TreeGrafter"/>
</dbReference>
<dbReference type="GO" id="GO:0006606">
    <property type="term" value="P:protein import into nucleus"/>
    <property type="evidence" value="ECO:0007669"/>
    <property type="project" value="EnsemblFungi"/>
</dbReference>
<keyword evidence="5" id="KW-1185">Reference proteome</keyword>
<dbReference type="Gene3D" id="3.40.1000.10">
    <property type="entry name" value="Mog1/PsbP, alpha/beta/alpha sandwich"/>
    <property type="match status" value="1"/>
</dbReference>
<dbReference type="GO" id="GO:0005634">
    <property type="term" value="C:nucleus"/>
    <property type="evidence" value="ECO:0007669"/>
    <property type="project" value="EnsemblFungi"/>
</dbReference>
<dbReference type="STRING" id="1076872.G8ZW49"/>
<dbReference type="EMBL" id="HE616747">
    <property type="protein sequence ID" value="CCE92843.1"/>
    <property type="molecule type" value="Genomic_DNA"/>
</dbReference>
<dbReference type="PANTHER" id="PTHR15837:SF0">
    <property type="entry name" value="RAN GUANINE NUCLEOTIDE RELEASE FACTOR"/>
    <property type="match status" value="1"/>
</dbReference>
<keyword evidence="2" id="KW-0813">Transport</keyword>
<sequence length="212" mass="24031">MRAEYGLYGGAVTTYIPKGFLDGSLLREVPDTQEVYVNGRQPNEQYDDGLGTEESIVIDLLEQVDEADLGMALRTHVAEIMTFNGSNSQDREFAREAPVGDHGKACLVVEKNLILCVGLVRWAEVDTDVLITINVPVKEANDSKQSVELPSTAEAAYQLLLRMMRELKLVDRSFFDSAMAREMRRYQVIIITNNFQLFKNEQDHLKDPVRRF</sequence>
<organism evidence="4 5">
    <name type="scientific">Torulaspora delbrueckii</name>
    <name type="common">Yeast</name>
    <name type="synonym">Candida colliculosa</name>
    <dbReference type="NCBI Taxonomy" id="4950"/>
    <lineage>
        <taxon>Eukaryota</taxon>
        <taxon>Fungi</taxon>
        <taxon>Dikarya</taxon>
        <taxon>Ascomycota</taxon>
        <taxon>Saccharomycotina</taxon>
        <taxon>Saccharomycetes</taxon>
        <taxon>Saccharomycetales</taxon>
        <taxon>Saccharomycetaceae</taxon>
        <taxon>Torulaspora</taxon>
    </lineage>
</organism>
<dbReference type="InterPro" id="IPR016123">
    <property type="entry name" value="Mog1/PsbP_a/b/a-sand"/>
</dbReference>
<reference evidence="4 5" key="1">
    <citation type="journal article" date="2011" name="Proc. Natl. Acad. Sci. U.S.A.">
        <title>Evolutionary erosion of yeast sex chromosomes by mating-type switching accidents.</title>
        <authorList>
            <person name="Gordon J.L."/>
            <person name="Armisen D."/>
            <person name="Proux-Wera E."/>
            <person name="Oheigeartaigh S.S."/>
            <person name="Byrne K.P."/>
            <person name="Wolfe K.H."/>
        </authorList>
    </citation>
    <scope>NUCLEOTIDE SEQUENCE [LARGE SCALE GENOMIC DNA]</scope>
    <source>
        <strain evidence="5">ATCC 10662 / CBS 1146 / NBRC 0425 / NCYC 2629 / NRRL Y-866</strain>
    </source>
</reference>
<evidence type="ECO:0000256" key="3">
    <source>
        <dbReference type="ARBA" id="ARBA00022927"/>
    </source>
</evidence>
<evidence type="ECO:0008006" key="6">
    <source>
        <dbReference type="Google" id="ProtNLM"/>
    </source>
</evidence>
<dbReference type="KEGG" id="tdl:TDEL_0F00320"/>
<protein>
    <recommendedName>
        <fullName evidence="6">Mog1p/PsbP-like protein</fullName>
    </recommendedName>
</protein>
<proteinExistence type="inferred from homology"/>
<dbReference type="GO" id="GO:0031267">
    <property type="term" value="F:small GTPase binding"/>
    <property type="evidence" value="ECO:0007669"/>
    <property type="project" value="EnsemblFungi"/>
</dbReference>
<dbReference type="FunCoup" id="G8ZW49">
    <property type="interactions" value="310"/>
</dbReference>
<evidence type="ECO:0000256" key="2">
    <source>
        <dbReference type="ARBA" id="ARBA00022448"/>
    </source>
</evidence>
<dbReference type="InterPro" id="IPR007681">
    <property type="entry name" value="Mog1"/>
</dbReference>
<dbReference type="RefSeq" id="XP_003682054.1">
    <property type="nucleotide sequence ID" value="XM_003682006.1"/>
</dbReference>
<dbReference type="SUPFAM" id="SSF55724">
    <property type="entry name" value="Mog1p/PsbP-like"/>
    <property type="match status" value="1"/>
</dbReference>
<dbReference type="GeneID" id="11501138"/>
<evidence type="ECO:0000313" key="4">
    <source>
        <dbReference type="EMBL" id="CCE92843.1"/>
    </source>
</evidence>